<organism evidence="1">
    <name type="scientific">marine sediment metagenome</name>
    <dbReference type="NCBI Taxonomy" id="412755"/>
    <lineage>
        <taxon>unclassified sequences</taxon>
        <taxon>metagenomes</taxon>
        <taxon>ecological metagenomes</taxon>
    </lineage>
</organism>
<accession>X1DEN3</accession>
<evidence type="ECO:0000313" key="1">
    <source>
        <dbReference type="EMBL" id="GAH03489.1"/>
    </source>
</evidence>
<gene>
    <name evidence="1" type="ORF">S01H4_42021</name>
</gene>
<reference evidence="1" key="1">
    <citation type="journal article" date="2014" name="Front. Microbiol.">
        <title>High frequency of phylogenetically diverse reductive dehalogenase-homologous genes in deep subseafloor sedimentary metagenomes.</title>
        <authorList>
            <person name="Kawai M."/>
            <person name="Futagami T."/>
            <person name="Toyoda A."/>
            <person name="Takaki Y."/>
            <person name="Nishi S."/>
            <person name="Hori S."/>
            <person name="Arai W."/>
            <person name="Tsubouchi T."/>
            <person name="Morono Y."/>
            <person name="Uchiyama I."/>
            <person name="Ito T."/>
            <person name="Fujiyama A."/>
            <person name="Inagaki F."/>
            <person name="Takami H."/>
        </authorList>
    </citation>
    <scope>NUCLEOTIDE SEQUENCE</scope>
    <source>
        <strain evidence="1">Expedition CK06-06</strain>
    </source>
</reference>
<dbReference type="EMBL" id="BART01023032">
    <property type="protein sequence ID" value="GAH03489.1"/>
    <property type="molecule type" value="Genomic_DNA"/>
</dbReference>
<proteinExistence type="predicted"/>
<comment type="caution">
    <text evidence="1">The sequence shown here is derived from an EMBL/GenBank/DDBJ whole genome shotgun (WGS) entry which is preliminary data.</text>
</comment>
<protein>
    <submittedName>
        <fullName evidence="1">Uncharacterized protein</fullName>
    </submittedName>
</protein>
<sequence length="61" mass="6867">MIKRNPPIEAIKKPTIFKTFTFSLKKISANIVIIIGAKRHTNKAGREGPIICIAVFIINYK</sequence>
<dbReference type="AlphaFoldDB" id="X1DEN3"/>
<name>X1DEN3_9ZZZZ</name>